<protein>
    <submittedName>
        <fullName evidence="5">Major royal jelly protein/protein yellow</fullName>
    </submittedName>
</protein>
<dbReference type="PANTHER" id="PTHR10009:SF18">
    <property type="entry name" value="PROTEIN YELLOW-LIKE PROTEIN"/>
    <property type="match status" value="1"/>
</dbReference>
<name>A0A9Q9EJU3_9PEZI</name>
<dbReference type="InterPro" id="IPR011042">
    <property type="entry name" value="6-blade_b-propeller_TolB-like"/>
</dbReference>
<sequence length="369" mass="39770">MRFANLSCALGLSSVAAQLYTGPEDPRVKVPTNGISTTPDERLFLVLARVDGSKGPLLVEYNRQTNTSTAYPNEEWNNHTEGDEPGTHFIRLNSQRVGPDGFLYAVDTGSPAFGAPVIFPEGPKLVQIDVSTNEVNRVYWMGNVTRANSLLNDVRFNLAAGKAYLTDAGSPGLIVLDLASGISRRVLESVPGITQGATPASAGGRYLTSAEGELQFIHADHLEVSPDGKWFYFQPANGGLNRVETKYLDQAYYNSSLAGNNGLAEYAQPVALTPATGGTAIDENGVIYVSDTDEQRILTIATNGTKRVLVQDPRLLWVDAMWINGTRLWMPAAQLNRGIPFGNGQKNVTKPAFTYTIDIGAGPPSNDHA</sequence>
<dbReference type="Pfam" id="PF03022">
    <property type="entry name" value="MRJP"/>
    <property type="match status" value="1"/>
</dbReference>
<comment type="subcellular location">
    <subcellularLocation>
        <location evidence="1">Secreted</location>
    </subcellularLocation>
</comment>
<dbReference type="SUPFAM" id="SSF101898">
    <property type="entry name" value="NHL repeat"/>
    <property type="match status" value="1"/>
</dbReference>
<dbReference type="AlphaFoldDB" id="A0A9Q9EJU3"/>
<proteinExistence type="inferred from homology"/>
<dbReference type="OrthoDB" id="7776143at2759"/>
<gene>
    <name evidence="5" type="ORF">Slin15195_G067040</name>
</gene>
<keyword evidence="6" id="KW-1185">Reference proteome</keyword>
<evidence type="ECO:0000313" key="6">
    <source>
        <dbReference type="Proteomes" id="UP001056384"/>
    </source>
</evidence>
<reference evidence="5" key="1">
    <citation type="submission" date="2022-06" db="EMBL/GenBank/DDBJ databases">
        <title>Complete genome sequences of two strains of the flax pathogen Septoria linicola.</title>
        <authorList>
            <person name="Lapalu N."/>
            <person name="Simon A."/>
            <person name="Demenou B."/>
            <person name="Paumier D."/>
            <person name="Guillot M.-P."/>
            <person name="Gout L."/>
            <person name="Valade R."/>
        </authorList>
    </citation>
    <scope>NUCLEOTIDE SEQUENCE</scope>
    <source>
        <strain evidence="5">SE15195</strain>
    </source>
</reference>
<comment type="similarity">
    <text evidence="2">Belongs to the major royal jelly protein family.</text>
</comment>
<organism evidence="5 6">
    <name type="scientific">Septoria linicola</name>
    <dbReference type="NCBI Taxonomy" id="215465"/>
    <lineage>
        <taxon>Eukaryota</taxon>
        <taxon>Fungi</taxon>
        <taxon>Dikarya</taxon>
        <taxon>Ascomycota</taxon>
        <taxon>Pezizomycotina</taxon>
        <taxon>Dothideomycetes</taxon>
        <taxon>Dothideomycetidae</taxon>
        <taxon>Mycosphaerellales</taxon>
        <taxon>Mycosphaerellaceae</taxon>
        <taxon>Septoria</taxon>
    </lineage>
</organism>
<dbReference type="GO" id="GO:0005576">
    <property type="term" value="C:extracellular region"/>
    <property type="evidence" value="ECO:0007669"/>
    <property type="project" value="UniProtKB-SubCell"/>
</dbReference>
<dbReference type="PANTHER" id="PTHR10009">
    <property type="entry name" value="PROTEIN YELLOW-RELATED"/>
    <property type="match status" value="1"/>
</dbReference>
<feature type="signal peptide" evidence="4">
    <location>
        <begin position="1"/>
        <end position="17"/>
    </location>
</feature>
<keyword evidence="3" id="KW-0964">Secreted</keyword>
<dbReference type="Proteomes" id="UP001056384">
    <property type="component" value="Chromosome 5"/>
</dbReference>
<evidence type="ECO:0000313" key="5">
    <source>
        <dbReference type="EMBL" id="USW53385.1"/>
    </source>
</evidence>
<evidence type="ECO:0000256" key="3">
    <source>
        <dbReference type="ARBA" id="ARBA00022525"/>
    </source>
</evidence>
<evidence type="ECO:0000256" key="2">
    <source>
        <dbReference type="ARBA" id="ARBA00009127"/>
    </source>
</evidence>
<feature type="chain" id="PRO_5040193948" evidence="4">
    <location>
        <begin position="18"/>
        <end position="369"/>
    </location>
</feature>
<keyword evidence="4" id="KW-0732">Signal</keyword>
<dbReference type="InterPro" id="IPR017996">
    <property type="entry name" value="MRJP/yellow-related"/>
</dbReference>
<accession>A0A9Q9EJU3</accession>
<dbReference type="Gene3D" id="2.120.10.30">
    <property type="entry name" value="TolB, C-terminal domain"/>
    <property type="match status" value="1"/>
</dbReference>
<dbReference type="EMBL" id="CP099422">
    <property type="protein sequence ID" value="USW53385.1"/>
    <property type="molecule type" value="Genomic_DNA"/>
</dbReference>
<evidence type="ECO:0000256" key="4">
    <source>
        <dbReference type="SAM" id="SignalP"/>
    </source>
</evidence>
<evidence type="ECO:0000256" key="1">
    <source>
        <dbReference type="ARBA" id="ARBA00004613"/>
    </source>
</evidence>